<gene>
    <name evidence="1" type="ORF">GCM10017600_51510</name>
</gene>
<keyword evidence="2" id="KW-1185">Reference proteome</keyword>
<dbReference type="EMBL" id="BSEV01000012">
    <property type="protein sequence ID" value="GLK11744.1"/>
    <property type="molecule type" value="Genomic_DNA"/>
</dbReference>
<organism evidence="1 2">
    <name type="scientific">Streptosporangium carneum</name>
    <dbReference type="NCBI Taxonomy" id="47481"/>
    <lineage>
        <taxon>Bacteria</taxon>
        <taxon>Bacillati</taxon>
        <taxon>Actinomycetota</taxon>
        <taxon>Actinomycetes</taxon>
        <taxon>Streptosporangiales</taxon>
        <taxon>Streptosporangiaceae</taxon>
        <taxon>Streptosporangium</taxon>
    </lineage>
</organism>
<evidence type="ECO:0000313" key="1">
    <source>
        <dbReference type="EMBL" id="GLK11744.1"/>
    </source>
</evidence>
<protein>
    <submittedName>
        <fullName evidence="1">Uncharacterized protein</fullName>
    </submittedName>
</protein>
<dbReference type="AlphaFoldDB" id="A0A9W6I5T5"/>
<accession>A0A9W6I5T5</accession>
<sequence>MPGLSPPCHNATTSSWNAGSGEVNLSLKLYGHDLSGTRGEISGWAVCGMGDPLGNHRSGR</sequence>
<reference evidence="1" key="2">
    <citation type="submission" date="2023-01" db="EMBL/GenBank/DDBJ databases">
        <authorList>
            <person name="Sun Q."/>
            <person name="Evtushenko L."/>
        </authorList>
    </citation>
    <scope>NUCLEOTIDE SEQUENCE</scope>
    <source>
        <strain evidence="1">VKM Ac-2007</strain>
    </source>
</reference>
<proteinExistence type="predicted"/>
<dbReference type="Proteomes" id="UP001143474">
    <property type="component" value="Unassembled WGS sequence"/>
</dbReference>
<reference evidence="1" key="1">
    <citation type="journal article" date="2014" name="Int. J. Syst. Evol. Microbiol.">
        <title>Complete genome sequence of Corynebacterium casei LMG S-19264T (=DSM 44701T), isolated from a smear-ripened cheese.</title>
        <authorList>
            <consortium name="US DOE Joint Genome Institute (JGI-PGF)"/>
            <person name="Walter F."/>
            <person name="Albersmeier A."/>
            <person name="Kalinowski J."/>
            <person name="Ruckert C."/>
        </authorList>
    </citation>
    <scope>NUCLEOTIDE SEQUENCE</scope>
    <source>
        <strain evidence="1">VKM Ac-2007</strain>
    </source>
</reference>
<evidence type="ECO:0000313" key="2">
    <source>
        <dbReference type="Proteomes" id="UP001143474"/>
    </source>
</evidence>
<name>A0A9W6I5T5_9ACTN</name>
<comment type="caution">
    <text evidence="1">The sequence shown here is derived from an EMBL/GenBank/DDBJ whole genome shotgun (WGS) entry which is preliminary data.</text>
</comment>